<evidence type="ECO:0000313" key="3">
    <source>
        <dbReference type="Proteomes" id="UP000187209"/>
    </source>
</evidence>
<comment type="similarity">
    <text evidence="1">Belongs to the CFAP97 family.</text>
</comment>
<evidence type="ECO:0000256" key="1">
    <source>
        <dbReference type="ARBA" id="ARBA00008315"/>
    </source>
</evidence>
<reference evidence="2 3" key="1">
    <citation type="submission" date="2016-11" db="EMBL/GenBank/DDBJ databases">
        <title>The macronuclear genome of Stentor coeruleus: a giant cell with tiny introns.</title>
        <authorList>
            <person name="Slabodnick M."/>
            <person name="Ruby J.G."/>
            <person name="Reiff S.B."/>
            <person name="Swart E.C."/>
            <person name="Gosai S."/>
            <person name="Prabakaran S."/>
            <person name="Witkowska E."/>
            <person name="Larue G.E."/>
            <person name="Fisher S."/>
            <person name="Freeman R.M."/>
            <person name="Gunawardena J."/>
            <person name="Chu W."/>
            <person name="Stover N.A."/>
            <person name="Gregory B.D."/>
            <person name="Nowacki M."/>
            <person name="Derisi J."/>
            <person name="Roy S.W."/>
            <person name="Marshall W.F."/>
            <person name="Sood P."/>
        </authorList>
    </citation>
    <scope>NUCLEOTIDE SEQUENCE [LARGE SCALE GENOMIC DNA]</scope>
    <source>
        <strain evidence="2">WM001</strain>
    </source>
</reference>
<dbReference type="EMBL" id="MPUH01001060">
    <property type="protein sequence ID" value="OMJ70719.1"/>
    <property type="molecule type" value="Genomic_DNA"/>
</dbReference>
<dbReference type="AlphaFoldDB" id="A0A1R2B1U3"/>
<evidence type="ECO:0000313" key="2">
    <source>
        <dbReference type="EMBL" id="OMJ70719.1"/>
    </source>
</evidence>
<name>A0A1R2B1U3_9CILI</name>
<keyword evidence="3" id="KW-1185">Reference proteome</keyword>
<accession>A0A1R2B1U3</accession>
<proteinExistence type="inferred from homology"/>
<gene>
    <name evidence="2" type="ORF">SteCoe_31248</name>
</gene>
<organism evidence="2 3">
    <name type="scientific">Stentor coeruleus</name>
    <dbReference type="NCBI Taxonomy" id="5963"/>
    <lineage>
        <taxon>Eukaryota</taxon>
        <taxon>Sar</taxon>
        <taxon>Alveolata</taxon>
        <taxon>Ciliophora</taxon>
        <taxon>Postciliodesmatophora</taxon>
        <taxon>Heterotrichea</taxon>
        <taxon>Heterotrichida</taxon>
        <taxon>Stentoridae</taxon>
        <taxon>Stentor</taxon>
    </lineage>
</organism>
<protein>
    <submittedName>
        <fullName evidence="2">Uncharacterized protein</fullName>
    </submittedName>
</protein>
<dbReference type="InterPro" id="IPR029488">
    <property type="entry name" value="Hmw/CFAP97"/>
</dbReference>
<dbReference type="Pfam" id="PF13879">
    <property type="entry name" value="Hmw_CFAP97"/>
    <property type="match status" value="1"/>
</dbReference>
<dbReference type="OrthoDB" id="326347at2759"/>
<sequence length="315" mass="36788">MDYSDENLESRWYQEHSLRLHKIRLQGIKERSPILSQSPGRYNSVGRRKPNFDPIKYQDFYRENKILYDKLSQISERKASPFTSKIPKSLNLQKRKKEARRIINANLDFLKRLTEKDSFVSAKKHKEEYAVLERYKKTISKANLQERLKKIALGEFKLPPIASGILYVSEKSKTEGCNKIISGVNEEDDKVKLRKKFSELIKEDEDVKGILIDGKKYEEEERDVKVIEKDVREIGEKNDDEELKVRNDRIKDDEVNEVEKEKVKEKMNLSGMSGKYKSDKDFGVEIERNNKVEEVEDASGSGLLSLELSVHEVKE</sequence>
<dbReference type="Proteomes" id="UP000187209">
    <property type="component" value="Unassembled WGS sequence"/>
</dbReference>
<comment type="caution">
    <text evidence="2">The sequence shown here is derived from an EMBL/GenBank/DDBJ whole genome shotgun (WGS) entry which is preliminary data.</text>
</comment>